<dbReference type="RefSeq" id="XP_003888841.1">
    <property type="nucleotide sequence ID" value="XM_003888792.1"/>
</dbReference>
<sequence>MDSTDYNPSANAKELKDSTWRDRSSLIDRLSSPIASTLPNKKLPSEPIDKPASTEVSSNQNIKQHLETNRGKKNFPVHRKETKTNQEPSLEKKRPTLFSYEL</sequence>
<feature type="compositionally biased region" description="Basic and acidic residues" evidence="1">
    <location>
        <begin position="78"/>
        <end position="94"/>
    </location>
</feature>
<feature type="compositionally biased region" description="Polar residues" evidence="1">
    <location>
        <begin position="54"/>
        <end position="63"/>
    </location>
</feature>
<name>H6QUI0_PUCGT</name>
<dbReference type="GeneID" id="13542458"/>
<feature type="compositionally biased region" description="Polar residues" evidence="1">
    <location>
        <begin position="1"/>
        <end position="10"/>
    </location>
</feature>
<evidence type="ECO:0000313" key="2">
    <source>
        <dbReference type="EMBL" id="EHS64692.1"/>
    </source>
</evidence>
<dbReference type="HOGENOM" id="CLU_175738_1_0_1"/>
<feature type="region of interest" description="Disordered" evidence="1">
    <location>
        <begin position="1"/>
        <end position="102"/>
    </location>
</feature>
<protein>
    <submittedName>
        <fullName evidence="2">Uncharacterized protein</fullName>
    </submittedName>
</protein>
<evidence type="ECO:0000256" key="1">
    <source>
        <dbReference type="SAM" id="MobiDB-lite"/>
    </source>
</evidence>
<organism evidence="2 3">
    <name type="scientific">Puccinia graminis f. sp. tritici (strain CRL 75-36-700-3 / race SCCL)</name>
    <name type="common">Black stem rust fungus</name>
    <dbReference type="NCBI Taxonomy" id="418459"/>
    <lineage>
        <taxon>Eukaryota</taxon>
        <taxon>Fungi</taxon>
        <taxon>Dikarya</taxon>
        <taxon>Basidiomycota</taxon>
        <taxon>Pucciniomycotina</taxon>
        <taxon>Pucciniomycetes</taxon>
        <taxon>Pucciniales</taxon>
        <taxon>Pucciniaceae</taxon>
        <taxon>Puccinia</taxon>
    </lineage>
</organism>
<dbReference type="EMBL" id="DS178341">
    <property type="protein sequence ID" value="EHS64692.1"/>
    <property type="molecule type" value="Genomic_DNA"/>
</dbReference>
<dbReference type="InParanoid" id="H6QUI0"/>
<dbReference type="VEuPathDB" id="FungiDB:PGTG_22415"/>
<feature type="compositionally biased region" description="Basic and acidic residues" evidence="1">
    <location>
        <begin position="13"/>
        <end position="26"/>
    </location>
</feature>
<reference evidence="3" key="1">
    <citation type="journal article" date="2011" name="Proc. Natl. Acad. Sci. U.S.A.">
        <title>Obligate biotrophy features unraveled by the genomic analysis of rust fungi.</title>
        <authorList>
            <person name="Duplessis S."/>
            <person name="Cuomo C.A."/>
            <person name="Lin Y.-C."/>
            <person name="Aerts A."/>
            <person name="Tisserant E."/>
            <person name="Veneault-Fourrey C."/>
            <person name="Joly D.L."/>
            <person name="Hacquard S."/>
            <person name="Amselem J."/>
            <person name="Cantarel B.L."/>
            <person name="Chiu R."/>
            <person name="Coutinho P.M."/>
            <person name="Feau N."/>
            <person name="Field M."/>
            <person name="Frey P."/>
            <person name="Gelhaye E."/>
            <person name="Goldberg J."/>
            <person name="Grabherr M.G."/>
            <person name="Kodira C.D."/>
            <person name="Kohler A."/>
            <person name="Kuees U."/>
            <person name="Lindquist E.A."/>
            <person name="Lucas S.M."/>
            <person name="Mago R."/>
            <person name="Mauceli E."/>
            <person name="Morin E."/>
            <person name="Murat C."/>
            <person name="Pangilinan J.L."/>
            <person name="Park R."/>
            <person name="Pearson M."/>
            <person name="Quesneville H."/>
            <person name="Rouhier N."/>
            <person name="Sakthikumar S."/>
            <person name="Salamov A.A."/>
            <person name="Schmutz J."/>
            <person name="Selles B."/>
            <person name="Shapiro H."/>
            <person name="Tanguay P."/>
            <person name="Tuskan G.A."/>
            <person name="Henrissat B."/>
            <person name="Van de Peer Y."/>
            <person name="Rouze P."/>
            <person name="Ellis J.G."/>
            <person name="Dodds P.N."/>
            <person name="Schein J.E."/>
            <person name="Zhong S."/>
            <person name="Hamelin R.C."/>
            <person name="Grigoriev I.V."/>
            <person name="Szabo L.J."/>
            <person name="Martin F."/>
        </authorList>
    </citation>
    <scope>NUCLEOTIDE SEQUENCE [LARGE SCALE GENOMIC DNA]</scope>
    <source>
        <strain evidence="3">CRL 75-36-700-3 / race SCCL</strain>
    </source>
</reference>
<accession>H6QUI0</accession>
<dbReference type="AlphaFoldDB" id="H6QUI0"/>
<keyword evidence="3" id="KW-1185">Reference proteome</keyword>
<dbReference type="KEGG" id="pgr:PGTG_22415"/>
<proteinExistence type="predicted"/>
<gene>
    <name evidence="2" type="ORF">PGTG_22415</name>
</gene>
<dbReference type="Proteomes" id="UP000008783">
    <property type="component" value="Unassembled WGS sequence"/>
</dbReference>
<evidence type="ECO:0000313" key="3">
    <source>
        <dbReference type="Proteomes" id="UP000008783"/>
    </source>
</evidence>